<proteinExistence type="predicted"/>
<sequence length="347" mass="38176">MIHLRNLSKTFYSQGQPLLALDSINLQVPAGCIYGVIGASGAGKSTLIRCVNLLERPSEGEVWVGGENLLRLSAQGLRRARANMGMIFQHFNLLATRTVYANIALPLELAGLPSDEIRQRVLPLLELTGLQARADYYPAQLSGGQKQRVAIARALASRPQVLLCDEATSALDPETTQSILRLLKEINQQMGITILLITHEMDVIKTLCDRVALLEHGRLVEEAAVQDFFARPQTEIGKRFVRNALERPLPTDLQQRLQQHGGPGLDPLVRLTYAGAQVESPLLSQVGKRFAVDMNVLTAQIELVQNQPLGFMLAQLQGDEAAQQAALAWLAEQQIQLEVVGYVQRQA</sequence>
<dbReference type="SUPFAM" id="SSF52540">
    <property type="entry name" value="P-loop containing nucleoside triphosphate hydrolases"/>
    <property type="match status" value="1"/>
</dbReference>
<keyword evidence="8" id="KW-0472">Membrane</keyword>
<organism evidence="10 11">
    <name type="scientific">Balneatrix alpica</name>
    <dbReference type="NCBI Taxonomy" id="75684"/>
    <lineage>
        <taxon>Bacteria</taxon>
        <taxon>Pseudomonadati</taxon>
        <taxon>Pseudomonadota</taxon>
        <taxon>Gammaproteobacteria</taxon>
        <taxon>Oceanospirillales</taxon>
        <taxon>Balneatrichaceae</taxon>
        <taxon>Balneatrix</taxon>
    </lineage>
</organism>
<reference evidence="10 11" key="1">
    <citation type="submission" date="2024-09" db="EMBL/GenBank/DDBJ databases">
        <authorList>
            <person name="Sun Q."/>
            <person name="Mori K."/>
        </authorList>
    </citation>
    <scope>NUCLEOTIDE SEQUENCE [LARGE SCALE GENOMIC DNA]</scope>
    <source>
        <strain evidence="10 11">ATCC 51285</strain>
    </source>
</reference>
<dbReference type="Gene3D" id="3.40.50.300">
    <property type="entry name" value="P-loop containing nucleotide triphosphate hydrolases"/>
    <property type="match status" value="1"/>
</dbReference>
<dbReference type="InterPro" id="IPR003439">
    <property type="entry name" value="ABC_transporter-like_ATP-bd"/>
</dbReference>
<dbReference type="SMART" id="SM00930">
    <property type="entry name" value="NIL"/>
    <property type="match status" value="1"/>
</dbReference>
<dbReference type="PANTHER" id="PTHR43166">
    <property type="entry name" value="AMINO ACID IMPORT ATP-BINDING PROTEIN"/>
    <property type="match status" value="1"/>
</dbReference>
<dbReference type="PROSITE" id="PS50893">
    <property type="entry name" value="ABC_TRANSPORTER_2"/>
    <property type="match status" value="1"/>
</dbReference>
<evidence type="ECO:0000256" key="7">
    <source>
        <dbReference type="ARBA" id="ARBA00022970"/>
    </source>
</evidence>
<evidence type="ECO:0000256" key="1">
    <source>
        <dbReference type="ARBA" id="ARBA00004417"/>
    </source>
</evidence>
<dbReference type="GO" id="GO:0005524">
    <property type="term" value="F:ATP binding"/>
    <property type="evidence" value="ECO:0007669"/>
    <property type="project" value="UniProtKB-KW"/>
</dbReference>
<evidence type="ECO:0000259" key="9">
    <source>
        <dbReference type="PROSITE" id="PS50893"/>
    </source>
</evidence>
<dbReference type="Proteomes" id="UP001589628">
    <property type="component" value="Unassembled WGS sequence"/>
</dbReference>
<gene>
    <name evidence="10" type="ORF">ACFFLH_16875</name>
</gene>
<keyword evidence="4" id="KW-0547">Nucleotide-binding</keyword>
<dbReference type="SMART" id="SM00382">
    <property type="entry name" value="AAA"/>
    <property type="match status" value="1"/>
</dbReference>
<evidence type="ECO:0000313" key="10">
    <source>
        <dbReference type="EMBL" id="MFB9888091.1"/>
    </source>
</evidence>
<evidence type="ECO:0000256" key="5">
    <source>
        <dbReference type="ARBA" id="ARBA00022840"/>
    </source>
</evidence>
<dbReference type="SUPFAM" id="SSF55021">
    <property type="entry name" value="ACT-like"/>
    <property type="match status" value="1"/>
</dbReference>
<evidence type="ECO:0000313" key="11">
    <source>
        <dbReference type="Proteomes" id="UP001589628"/>
    </source>
</evidence>
<dbReference type="Pfam" id="PF09383">
    <property type="entry name" value="NIL"/>
    <property type="match status" value="1"/>
</dbReference>
<evidence type="ECO:0000256" key="4">
    <source>
        <dbReference type="ARBA" id="ARBA00022741"/>
    </source>
</evidence>
<name>A0ABV5ZIV4_9GAMM</name>
<keyword evidence="3" id="KW-1003">Cell membrane</keyword>
<dbReference type="Pfam" id="PF00005">
    <property type="entry name" value="ABC_tran"/>
    <property type="match status" value="1"/>
</dbReference>
<dbReference type="InterPro" id="IPR027417">
    <property type="entry name" value="P-loop_NTPase"/>
</dbReference>
<keyword evidence="11" id="KW-1185">Reference proteome</keyword>
<dbReference type="PANTHER" id="PTHR43166:SF30">
    <property type="entry name" value="METHIONINE IMPORT ATP-BINDING PROTEIN METN"/>
    <property type="match status" value="1"/>
</dbReference>
<evidence type="ECO:0000256" key="6">
    <source>
        <dbReference type="ARBA" id="ARBA00022967"/>
    </source>
</evidence>
<keyword evidence="2" id="KW-0813">Transport</keyword>
<dbReference type="InterPro" id="IPR018449">
    <property type="entry name" value="NIL_domain"/>
</dbReference>
<protein>
    <submittedName>
        <fullName evidence="10">Methionine ABC transporter ATP-binding protein</fullName>
    </submittedName>
</protein>
<evidence type="ECO:0000256" key="2">
    <source>
        <dbReference type="ARBA" id="ARBA00022448"/>
    </source>
</evidence>
<dbReference type="InterPro" id="IPR045865">
    <property type="entry name" value="ACT-like_dom_sf"/>
</dbReference>
<evidence type="ECO:0000256" key="8">
    <source>
        <dbReference type="ARBA" id="ARBA00023136"/>
    </source>
</evidence>
<dbReference type="CDD" id="cd03258">
    <property type="entry name" value="ABC_MetN_methionine_transporter"/>
    <property type="match status" value="1"/>
</dbReference>
<accession>A0ABV5ZIV4</accession>
<dbReference type="EMBL" id="JBHLZN010000009">
    <property type="protein sequence ID" value="MFB9888091.1"/>
    <property type="molecule type" value="Genomic_DNA"/>
</dbReference>
<dbReference type="RefSeq" id="WP_027312468.1">
    <property type="nucleotide sequence ID" value="NZ_JBHLZN010000009.1"/>
</dbReference>
<keyword evidence="7" id="KW-0029">Amino-acid transport</keyword>
<keyword evidence="5 10" id="KW-0067">ATP-binding</keyword>
<dbReference type="InterPro" id="IPR017871">
    <property type="entry name" value="ABC_transporter-like_CS"/>
</dbReference>
<dbReference type="InterPro" id="IPR003593">
    <property type="entry name" value="AAA+_ATPase"/>
</dbReference>
<dbReference type="InterPro" id="IPR050086">
    <property type="entry name" value="MetN_ABC_transporter-like"/>
</dbReference>
<feature type="domain" description="ABC transporter" evidence="9">
    <location>
        <begin position="2"/>
        <end position="241"/>
    </location>
</feature>
<dbReference type="InterPro" id="IPR041701">
    <property type="entry name" value="MetN_ABC"/>
</dbReference>
<keyword evidence="6" id="KW-1278">Translocase</keyword>
<evidence type="ECO:0000256" key="3">
    <source>
        <dbReference type="ARBA" id="ARBA00022475"/>
    </source>
</evidence>
<dbReference type="PROSITE" id="PS00211">
    <property type="entry name" value="ABC_TRANSPORTER_1"/>
    <property type="match status" value="1"/>
</dbReference>
<comment type="subcellular location">
    <subcellularLocation>
        <location evidence="1">Cell inner membrane</location>
        <topology evidence="1">Peripheral membrane protein</topology>
    </subcellularLocation>
</comment>
<comment type="caution">
    <text evidence="10">The sequence shown here is derived from an EMBL/GenBank/DDBJ whole genome shotgun (WGS) entry which is preliminary data.</text>
</comment>
<dbReference type="Gene3D" id="3.30.70.260">
    <property type="match status" value="1"/>
</dbReference>